<evidence type="ECO:0000313" key="6">
    <source>
        <dbReference type="EMBL" id="JAT88514.1"/>
    </source>
</evidence>
<evidence type="ECO:0000256" key="2">
    <source>
        <dbReference type="ARBA" id="ARBA00022552"/>
    </source>
</evidence>
<dbReference type="EMBL" id="GDQN01002540">
    <property type="protein sequence ID" value="JAT88514.1"/>
    <property type="molecule type" value="Transcribed_RNA"/>
</dbReference>
<dbReference type="OrthoDB" id="28112at2759"/>
<dbReference type="GO" id="GO:0034388">
    <property type="term" value="C:Pwp2p-containing subcomplex of 90S preribosome"/>
    <property type="evidence" value="ECO:0007669"/>
    <property type="project" value="TreeGrafter"/>
</dbReference>
<feature type="domain" description="U3 small nucleolar RNA-associated protein 6 N-terminal" evidence="5">
    <location>
        <begin position="9"/>
        <end position="91"/>
    </location>
</feature>
<evidence type="ECO:0000259" key="5">
    <source>
        <dbReference type="Pfam" id="PF08640"/>
    </source>
</evidence>
<dbReference type="PANTHER" id="PTHR23271">
    <property type="entry name" value="HEPATOCELLULAR CARCINOMA-ASSOCIATED ANTIGEN 66"/>
    <property type="match status" value="1"/>
</dbReference>
<protein>
    <recommendedName>
        <fullName evidence="5">U3 small nucleolar RNA-associated protein 6 N-terminal domain-containing protein</fullName>
    </recommendedName>
</protein>
<evidence type="ECO:0000256" key="1">
    <source>
        <dbReference type="ARBA" id="ARBA00004604"/>
    </source>
</evidence>
<gene>
    <name evidence="6" type="ORF">g.10520</name>
</gene>
<dbReference type="Pfam" id="PF08640">
    <property type="entry name" value="U3_assoc_6"/>
    <property type="match status" value="1"/>
</dbReference>
<keyword evidence="4" id="KW-0539">Nucleus</keyword>
<evidence type="ECO:0000256" key="4">
    <source>
        <dbReference type="ARBA" id="ARBA00023242"/>
    </source>
</evidence>
<dbReference type="GO" id="GO:0030515">
    <property type="term" value="F:snoRNA binding"/>
    <property type="evidence" value="ECO:0007669"/>
    <property type="project" value="InterPro"/>
</dbReference>
<dbReference type="InterPro" id="IPR013949">
    <property type="entry name" value="Utp6"/>
</dbReference>
<name>A0A1E1WND8_PECGO</name>
<proteinExistence type="predicted"/>
<dbReference type="PANTHER" id="PTHR23271:SF1">
    <property type="entry name" value="U3 SMALL NUCLEOLAR RNA-ASSOCIATED PROTEIN 6 HOMOLOG"/>
    <property type="match status" value="1"/>
</dbReference>
<accession>A0A1E1WND8</accession>
<dbReference type="GO" id="GO:0032040">
    <property type="term" value="C:small-subunit processome"/>
    <property type="evidence" value="ECO:0007669"/>
    <property type="project" value="TreeGrafter"/>
</dbReference>
<organism evidence="6">
    <name type="scientific">Pectinophora gossypiella</name>
    <name type="common">Cotton pink bollworm</name>
    <name type="synonym">Depressaria gossypiella</name>
    <dbReference type="NCBI Taxonomy" id="13191"/>
    <lineage>
        <taxon>Eukaryota</taxon>
        <taxon>Metazoa</taxon>
        <taxon>Ecdysozoa</taxon>
        <taxon>Arthropoda</taxon>
        <taxon>Hexapoda</taxon>
        <taxon>Insecta</taxon>
        <taxon>Pterygota</taxon>
        <taxon>Neoptera</taxon>
        <taxon>Endopterygota</taxon>
        <taxon>Lepidoptera</taxon>
        <taxon>Glossata</taxon>
        <taxon>Ditrysia</taxon>
        <taxon>Gelechioidea</taxon>
        <taxon>Gelechiidae</taxon>
        <taxon>Apatetrinae</taxon>
        <taxon>Pectinophora</taxon>
    </lineage>
</organism>
<reference evidence="6" key="1">
    <citation type="submission" date="2015-09" db="EMBL/GenBank/DDBJ databases">
        <title>De novo assembly of Pectinophora gossypiella (Pink Bollworm) gut transcriptome.</title>
        <authorList>
            <person name="Tassone E.E."/>
        </authorList>
    </citation>
    <scope>NUCLEOTIDE SEQUENCE</scope>
</reference>
<dbReference type="GO" id="GO:0000462">
    <property type="term" value="P:maturation of SSU-rRNA from tricistronic rRNA transcript (SSU-rRNA, 5.8S rRNA, LSU-rRNA)"/>
    <property type="evidence" value="ECO:0007669"/>
    <property type="project" value="InterPro"/>
</dbReference>
<dbReference type="SUPFAM" id="SSF48452">
    <property type="entry name" value="TPR-like"/>
    <property type="match status" value="1"/>
</dbReference>
<keyword evidence="3" id="KW-0677">Repeat</keyword>
<dbReference type="InterPro" id="IPR055347">
    <property type="entry name" value="UTP6_N"/>
</dbReference>
<keyword evidence="2" id="KW-0698">rRNA processing</keyword>
<dbReference type="Gene3D" id="1.25.40.10">
    <property type="entry name" value="Tetratricopeptide repeat domain"/>
    <property type="match status" value="1"/>
</dbReference>
<dbReference type="AlphaFoldDB" id="A0A1E1WND8"/>
<evidence type="ECO:0000256" key="3">
    <source>
        <dbReference type="ARBA" id="ARBA00022737"/>
    </source>
</evidence>
<comment type="subcellular location">
    <subcellularLocation>
        <location evidence="1">Nucleus</location>
        <location evidence="1">Nucleolus</location>
    </subcellularLocation>
</comment>
<dbReference type="InterPro" id="IPR011990">
    <property type="entry name" value="TPR-like_helical_dom_sf"/>
</dbReference>
<sequence>MAEQVNQRIEDMINELEQMRRTNLYDEEEIKEISRKRKEFEYKVQRRIKEKDDYVQYIAYELALLEDISLRRKMHKLGEKKKDLEYAIAKRLNKLFKQFIYRYQNEVEVYFEYIKFCRSVGFDSAVSGIIGQMLQIHGDKAKMWQMAAKWESKEQNNLESARSFLLKGIHRHPESDILYLDLFEIELMLAFKTKDEEERAKFLKRADVIWKNGAENINDLSFLFKLCDITIKYDVEDITKEVKGEIWEKRSNKEVWSYIATMELRGCHWEQIEEFTDDENNFSKEVNYYVAVYEEALQRFPENNLCTKYIHGLLSVSESICTDVQKLNAVKHAWLNGHESGLLSEDMFAFGFEMLKLENETSQDELMEILDTASKYNPKARYIWEEKLKLNKCNEKKVLTVLQDASKVLKSDDTLHLWNLVLDNIDSKDMVSTYDYLLLWSFNIC</sequence>